<evidence type="ECO:0000256" key="1">
    <source>
        <dbReference type="ARBA" id="ARBA00010617"/>
    </source>
</evidence>
<dbReference type="InterPro" id="IPR036396">
    <property type="entry name" value="Cyt_P450_sf"/>
</dbReference>
<organism evidence="8 9">
    <name type="scientific">Vanrija pseudolonga</name>
    <dbReference type="NCBI Taxonomy" id="143232"/>
    <lineage>
        <taxon>Eukaryota</taxon>
        <taxon>Fungi</taxon>
        <taxon>Dikarya</taxon>
        <taxon>Basidiomycota</taxon>
        <taxon>Agaricomycotina</taxon>
        <taxon>Tremellomycetes</taxon>
        <taxon>Trichosporonales</taxon>
        <taxon>Trichosporonaceae</taxon>
        <taxon>Vanrija</taxon>
    </lineage>
</organism>
<keyword evidence="5 6" id="KW-0349">Heme</keyword>
<keyword evidence="2 5" id="KW-0479">Metal-binding</keyword>
<protein>
    <submittedName>
        <fullName evidence="8">Cytochrome P450 94A1</fullName>
    </submittedName>
</protein>
<dbReference type="InterPro" id="IPR002401">
    <property type="entry name" value="Cyt_P450_E_grp-I"/>
</dbReference>
<dbReference type="InterPro" id="IPR017972">
    <property type="entry name" value="Cyt_P450_CS"/>
</dbReference>
<dbReference type="GeneID" id="87811971"/>
<evidence type="ECO:0000256" key="6">
    <source>
        <dbReference type="RuleBase" id="RU000461"/>
    </source>
</evidence>
<evidence type="ECO:0000313" key="9">
    <source>
        <dbReference type="Proteomes" id="UP000827549"/>
    </source>
</evidence>
<keyword evidence="7" id="KW-0472">Membrane</keyword>
<dbReference type="GO" id="GO:0020037">
    <property type="term" value="F:heme binding"/>
    <property type="evidence" value="ECO:0007669"/>
    <property type="project" value="InterPro"/>
</dbReference>
<keyword evidence="3 6" id="KW-0560">Oxidoreductase</keyword>
<evidence type="ECO:0000256" key="5">
    <source>
        <dbReference type="PIRSR" id="PIRSR602401-1"/>
    </source>
</evidence>
<comment type="cofactor">
    <cofactor evidence="5">
        <name>heme</name>
        <dbReference type="ChEBI" id="CHEBI:30413"/>
    </cofactor>
</comment>
<dbReference type="GO" id="GO:0016705">
    <property type="term" value="F:oxidoreductase activity, acting on paired donors, with incorporation or reduction of molecular oxygen"/>
    <property type="evidence" value="ECO:0007669"/>
    <property type="project" value="InterPro"/>
</dbReference>
<dbReference type="PRINTS" id="PR00385">
    <property type="entry name" value="P450"/>
</dbReference>
<dbReference type="Proteomes" id="UP000827549">
    <property type="component" value="Chromosome 6"/>
</dbReference>
<keyword evidence="4 5" id="KW-0408">Iron</keyword>
<gene>
    <name evidence="8" type="primary">CYP94A1</name>
    <name evidence="8" type="ORF">LOC62_06G008807</name>
</gene>
<dbReference type="PROSITE" id="PS00086">
    <property type="entry name" value="CYTOCHROME_P450"/>
    <property type="match status" value="1"/>
</dbReference>
<keyword evidence="7" id="KW-0812">Transmembrane</keyword>
<evidence type="ECO:0000313" key="8">
    <source>
        <dbReference type="EMBL" id="WOO85306.1"/>
    </source>
</evidence>
<proteinExistence type="inferred from homology"/>
<name>A0AAF0YIU4_9TREE</name>
<dbReference type="AlphaFoldDB" id="A0AAF0YIU4"/>
<feature type="transmembrane region" description="Helical" evidence="7">
    <location>
        <begin position="34"/>
        <end position="55"/>
    </location>
</feature>
<dbReference type="GO" id="GO:0006629">
    <property type="term" value="P:lipid metabolic process"/>
    <property type="evidence" value="ECO:0007669"/>
    <property type="project" value="UniProtKB-ARBA"/>
</dbReference>
<keyword evidence="6" id="KW-0503">Monooxygenase</keyword>
<evidence type="ECO:0000256" key="7">
    <source>
        <dbReference type="SAM" id="Phobius"/>
    </source>
</evidence>
<evidence type="ECO:0000256" key="3">
    <source>
        <dbReference type="ARBA" id="ARBA00023002"/>
    </source>
</evidence>
<comment type="similarity">
    <text evidence="1 6">Belongs to the cytochrome P450 family.</text>
</comment>
<sequence>MSYHDLLTASRLANSSANLVVDAVKDGGSIRTTALVAIPSSLAGLAILLVALLFYRFPDIAVGTRPRPDLKGPKGHPLLGNLLFTMKNKDPLGWQLKAQEKYGVGWSFTLPGVGRLIDVSRPDWIQHVQKDNYLGYVKGNEFHNMMKDVLGSGIFTVDGDKWKHQRKIAARIFTVNTFKNIITGAIRDDLVLLDKILAEKAATGEMFNIQDLYFRFTLSSFVKIAFSQDTGSLSHPDSPDEFGEAFAYAQKVLDMRFVKPFWSVTEKFNEIGRKMRASRKVIDDFSDSIVRKRLAEAKQGNVANAEHTDADGRRQDLLDLFIAHRNKDGSPLDPKSLRDAILNLLIAGRDTTAEALSWMTWRMITNPETYKFVKEEISTQLEDTGSLDIDYGDFKQHVRKLAAMHETLRLHPSIPKNIRRAVADDVLPNGGPRIDKGDIVLYSDWAMGRNPDVWGPDAAEFRPSRWIDDDGTFSRVPANKAHFFSAGPRACLGSTLAIFEVCQVINVVFGKYDVELVDLGPKNSATRDAVPDYLNSLTHPMKRPLMVKVKKCT</sequence>
<dbReference type="PANTHER" id="PTHR24296">
    <property type="entry name" value="CYTOCHROME P450"/>
    <property type="match status" value="1"/>
</dbReference>
<reference evidence="8" key="1">
    <citation type="submission" date="2023-10" db="EMBL/GenBank/DDBJ databases">
        <authorList>
            <person name="Noh H."/>
        </authorList>
    </citation>
    <scope>NUCLEOTIDE SEQUENCE</scope>
    <source>
        <strain evidence="8">DUCC4014</strain>
    </source>
</reference>
<keyword evidence="7" id="KW-1133">Transmembrane helix</keyword>
<dbReference type="PRINTS" id="PR00463">
    <property type="entry name" value="EP450I"/>
</dbReference>
<dbReference type="RefSeq" id="XP_062631332.1">
    <property type="nucleotide sequence ID" value="XM_062775348.1"/>
</dbReference>
<dbReference type="Gene3D" id="1.10.630.10">
    <property type="entry name" value="Cytochrome P450"/>
    <property type="match status" value="1"/>
</dbReference>
<dbReference type="GO" id="GO:0004497">
    <property type="term" value="F:monooxygenase activity"/>
    <property type="evidence" value="ECO:0007669"/>
    <property type="project" value="UniProtKB-KW"/>
</dbReference>
<feature type="binding site" description="axial binding residue" evidence="5">
    <location>
        <position position="491"/>
    </location>
    <ligand>
        <name>heme</name>
        <dbReference type="ChEBI" id="CHEBI:30413"/>
    </ligand>
    <ligandPart>
        <name>Fe</name>
        <dbReference type="ChEBI" id="CHEBI:18248"/>
    </ligandPart>
</feature>
<dbReference type="InterPro" id="IPR001128">
    <property type="entry name" value="Cyt_P450"/>
</dbReference>
<accession>A0AAF0YIU4</accession>
<dbReference type="Pfam" id="PF00067">
    <property type="entry name" value="p450"/>
    <property type="match status" value="1"/>
</dbReference>
<evidence type="ECO:0000256" key="2">
    <source>
        <dbReference type="ARBA" id="ARBA00022723"/>
    </source>
</evidence>
<dbReference type="GO" id="GO:0005506">
    <property type="term" value="F:iron ion binding"/>
    <property type="evidence" value="ECO:0007669"/>
    <property type="project" value="InterPro"/>
</dbReference>
<evidence type="ECO:0000256" key="4">
    <source>
        <dbReference type="ARBA" id="ARBA00023004"/>
    </source>
</evidence>
<dbReference type="EMBL" id="CP086719">
    <property type="protein sequence ID" value="WOO85306.1"/>
    <property type="molecule type" value="Genomic_DNA"/>
</dbReference>
<dbReference type="SUPFAM" id="SSF48264">
    <property type="entry name" value="Cytochrome P450"/>
    <property type="match status" value="1"/>
</dbReference>
<keyword evidence="9" id="KW-1185">Reference proteome</keyword>